<comment type="caution">
    <text evidence="4">The sequence shown here is derived from an EMBL/GenBank/DDBJ whole genome shotgun (WGS) entry which is preliminary data.</text>
</comment>
<protein>
    <submittedName>
        <fullName evidence="4">Uncharacterized protein</fullName>
    </submittedName>
</protein>
<evidence type="ECO:0000256" key="2">
    <source>
        <dbReference type="SAM" id="Phobius"/>
    </source>
</evidence>
<feature type="transmembrane region" description="Helical" evidence="2">
    <location>
        <begin position="43"/>
        <end position="65"/>
    </location>
</feature>
<evidence type="ECO:0000256" key="3">
    <source>
        <dbReference type="SAM" id="SignalP"/>
    </source>
</evidence>
<keyword evidence="2" id="KW-0472">Membrane</keyword>
<dbReference type="EMBL" id="PYSW02000028">
    <property type="protein sequence ID" value="KAG2379514.1"/>
    <property type="molecule type" value="Genomic_DNA"/>
</dbReference>
<sequence length="122" mass="13326">MHNNPFINWSLFLCLFLFTLFTHSVQCVDILPPHRRPFPTASIVAASIAGGIVFAGMALACLLALPRVLLFIRARLLTDEEEEEEAAGGQGNNEDGNHHEGQKNEIEMKSQHGANTSVVTGN</sequence>
<keyword evidence="5" id="KW-1185">Reference proteome</keyword>
<name>A0AA88KM37_NAELO</name>
<dbReference type="RefSeq" id="XP_044546776.1">
    <property type="nucleotide sequence ID" value="XM_044696513.1"/>
</dbReference>
<gene>
    <name evidence="4" type="ORF">C9374_006631</name>
</gene>
<dbReference type="GeneID" id="68099085"/>
<feature type="compositionally biased region" description="Polar residues" evidence="1">
    <location>
        <begin position="112"/>
        <end position="122"/>
    </location>
</feature>
<keyword evidence="2" id="KW-1133">Transmembrane helix</keyword>
<evidence type="ECO:0000313" key="4">
    <source>
        <dbReference type="EMBL" id="KAG2379514.1"/>
    </source>
</evidence>
<keyword evidence="3" id="KW-0732">Signal</keyword>
<keyword evidence="2" id="KW-0812">Transmembrane</keyword>
<proteinExistence type="predicted"/>
<organism evidence="4 5">
    <name type="scientific">Naegleria lovaniensis</name>
    <name type="common">Amoeba</name>
    <dbReference type="NCBI Taxonomy" id="51637"/>
    <lineage>
        <taxon>Eukaryota</taxon>
        <taxon>Discoba</taxon>
        <taxon>Heterolobosea</taxon>
        <taxon>Tetramitia</taxon>
        <taxon>Eutetramitia</taxon>
        <taxon>Vahlkampfiidae</taxon>
        <taxon>Naegleria</taxon>
    </lineage>
</organism>
<evidence type="ECO:0000256" key="1">
    <source>
        <dbReference type="SAM" id="MobiDB-lite"/>
    </source>
</evidence>
<dbReference type="AlphaFoldDB" id="A0AA88KM37"/>
<evidence type="ECO:0000313" key="5">
    <source>
        <dbReference type="Proteomes" id="UP000816034"/>
    </source>
</evidence>
<feature type="compositionally biased region" description="Basic and acidic residues" evidence="1">
    <location>
        <begin position="95"/>
        <end position="110"/>
    </location>
</feature>
<accession>A0AA88KM37</accession>
<reference evidence="4 5" key="1">
    <citation type="journal article" date="2018" name="BMC Genomics">
        <title>The genome of Naegleria lovaniensis, the basis for a comparative approach to unravel pathogenicity factors of the human pathogenic amoeba N. fowleri.</title>
        <authorList>
            <person name="Liechti N."/>
            <person name="Schurch N."/>
            <person name="Bruggmann R."/>
            <person name="Wittwer M."/>
        </authorList>
    </citation>
    <scope>NUCLEOTIDE SEQUENCE [LARGE SCALE GENOMIC DNA]</scope>
    <source>
        <strain evidence="4 5">ATCC 30569</strain>
    </source>
</reference>
<feature type="signal peptide" evidence="3">
    <location>
        <begin position="1"/>
        <end position="27"/>
    </location>
</feature>
<feature type="chain" id="PRO_5041643945" evidence="3">
    <location>
        <begin position="28"/>
        <end position="122"/>
    </location>
</feature>
<feature type="region of interest" description="Disordered" evidence="1">
    <location>
        <begin position="82"/>
        <end position="122"/>
    </location>
</feature>
<dbReference type="Proteomes" id="UP000816034">
    <property type="component" value="Unassembled WGS sequence"/>
</dbReference>